<dbReference type="InterPro" id="IPR029765">
    <property type="entry name" value="Mev_diP_decarb"/>
</dbReference>
<evidence type="ECO:0000256" key="14">
    <source>
        <dbReference type="ARBA" id="ARBA00048154"/>
    </source>
</evidence>
<dbReference type="OrthoDB" id="10253702at2759"/>
<evidence type="ECO:0000256" key="5">
    <source>
        <dbReference type="ARBA" id="ARBA00022516"/>
    </source>
</evidence>
<dbReference type="EC" id="4.1.1.33" evidence="3 15"/>
<evidence type="ECO:0000313" key="20">
    <source>
        <dbReference type="WBParaSite" id="HCON_00060850-00001"/>
    </source>
</evidence>
<evidence type="ECO:0000256" key="8">
    <source>
        <dbReference type="ARBA" id="ARBA00022955"/>
    </source>
</evidence>
<dbReference type="GO" id="GO:0019287">
    <property type="term" value="P:isopentenyl diphosphate biosynthetic process, mevalonate pathway"/>
    <property type="evidence" value="ECO:0007669"/>
    <property type="project" value="UniProtKB-UniRule"/>
</dbReference>
<dbReference type="InterPro" id="IPR036554">
    <property type="entry name" value="GHMP_kinase_C_sf"/>
</dbReference>
<evidence type="ECO:0000256" key="12">
    <source>
        <dbReference type="ARBA" id="ARBA00023221"/>
    </source>
</evidence>
<dbReference type="PANTHER" id="PTHR10977">
    <property type="entry name" value="DIPHOSPHOMEVALONATE DECARBOXYLASE"/>
    <property type="match status" value="1"/>
</dbReference>
<reference evidence="20" key="1">
    <citation type="submission" date="2020-12" db="UniProtKB">
        <authorList>
            <consortium name="WormBaseParasite"/>
        </authorList>
    </citation>
    <scope>IDENTIFICATION</scope>
    <source>
        <strain evidence="20">MHco3</strain>
    </source>
</reference>
<evidence type="ECO:0000256" key="7">
    <source>
        <dbReference type="ARBA" id="ARBA00022840"/>
    </source>
</evidence>
<feature type="domain" description="Mvd1 C-terminal" evidence="17">
    <location>
        <begin position="199"/>
        <end position="376"/>
    </location>
</feature>
<evidence type="ECO:0000256" key="2">
    <source>
        <dbReference type="ARBA" id="ARBA00008831"/>
    </source>
</evidence>
<dbReference type="FunFam" id="3.30.230.10:FF:000072">
    <property type="entry name" value="Diphosphomevalonate decarboxylase"/>
    <property type="match status" value="1"/>
</dbReference>
<evidence type="ECO:0000256" key="3">
    <source>
        <dbReference type="ARBA" id="ARBA00012296"/>
    </source>
</evidence>
<evidence type="ECO:0000256" key="9">
    <source>
        <dbReference type="ARBA" id="ARBA00023011"/>
    </source>
</evidence>
<dbReference type="Gene3D" id="3.30.230.10">
    <property type="match status" value="1"/>
</dbReference>
<comment type="similarity">
    <text evidence="2 15 16">Belongs to the diphosphomevalonate decarboxylase family.</text>
</comment>
<evidence type="ECO:0000256" key="6">
    <source>
        <dbReference type="ARBA" id="ARBA00022741"/>
    </source>
</evidence>
<keyword evidence="7 15" id="KW-0067">ATP-binding</keyword>
<evidence type="ECO:0000313" key="19">
    <source>
        <dbReference type="Proteomes" id="UP000025227"/>
    </source>
</evidence>
<proteinExistence type="inferred from homology"/>
<dbReference type="SUPFAM" id="SSF55060">
    <property type="entry name" value="GHMP Kinase, C-terminal domain"/>
    <property type="match status" value="1"/>
</dbReference>
<dbReference type="GO" id="GO:0006695">
    <property type="term" value="P:cholesterol biosynthetic process"/>
    <property type="evidence" value="ECO:0007669"/>
    <property type="project" value="UniProtKB-UniPathway"/>
</dbReference>
<dbReference type="InterPro" id="IPR020568">
    <property type="entry name" value="Ribosomal_Su5_D2-typ_SF"/>
</dbReference>
<comment type="pathway">
    <text evidence="16">Steroid biosynthesis; cholesterol biosynthesis.</text>
</comment>
<evidence type="ECO:0000256" key="16">
    <source>
        <dbReference type="RuleBase" id="RU363086"/>
    </source>
</evidence>
<protein>
    <recommendedName>
        <fullName evidence="4 15">Diphosphomevalonate decarboxylase</fullName>
        <ecNumber evidence="3 15">4.1.1.33</ecNumber>
    </recommendedName>
</protein>
<evidence type="ECO:0000256" key="15">
    <source>
        <dbReference type="PIRNR" id="PIRNR015950"/>
    </source>
</evidence>
<dbReference type="NCBIfam" id="TIGR01240">
    <property type="entry name" value="mevDPdecarb"/>
    <property type="match status" value="1"/>
</dbReference>
<dbReference type="InterPro" id="IPR014721">
    <property type="entry name" value="Ribsml_uS5_D2-typ_fold_subgr"/>
</dbReference>
<keyword evidence="12 16" id="KW-0753">Steroid metabolism</keyword>
<dbReference type="InterPro" id="IPR041431">
    <property type="entry name" value="Mvd1_C"/>
</dbReference>
<dbReference type="PANTHER" id="PTHR10977:SF3">
    <property type="entry name" value="DIPHOSPHOMEVALONATE DECARBOXYLASE"/>
    <property type="match status" value="1"/>
</dbReference>
<comment type="catalytic activity">
    <reaction evidence="14 15 16">
        <text>(R)-5-diphosphomevalonate + ATP = isopentenyl diphosphate + ADP + phosphate + CO2</text>
        <dbReference type="Rhea" id="RHEA:23732"/>
        <dbReference type="ChEBI" id="CHEBI:16526"/>
        <dbReference type="ChEBI" id="CHEBI:30616"/>
        <dbReference type="ChEBI" id="CHEBI:43474"/>
        <dbReference type="ChEBI" id="CHEBI:57557"/>
        <dbReference type="ChEBI" id="CHEBI:128769"/>
        <dbReference type="ChEBI" id="CHEBI:456216"/>
        <dbReference type="EC" id="4.1.1.33"/>
    </reaction>
</comment>
<keyword evidence="8 16" id="KW-0752">Steroid biosynthesis</keyword>
<dbReference type="PIRSF" id="PIRSF015950">
    <property type="entry name" value="Mev_P_decrbx"/>
    <property type="match status" value="1"/>
</dbReference>
<evidence type="ECO:0000256" key="10">
    <source>
        <dbReference type="ARBA" id="ARBA00023098"/>
    </source>
</evidence>
<keyword evidence="11 16" id="KW-1207">Sterol metabolism</keyword>
<evidence type="ECO:0000256" key="4">
    <source>
        <dbReference type="ARBA" id="ARBA00019335"/>
    </source>
</evidence>
<dbReference type="Proteomes" id="UP000025227">
    <property type="component" value="Unplaced"/>
</dbReference>
<evidence type="ECO:0000259" key="18">
    <source>
        <dbReference type="Pfam" id="PF22700"/>
    </source>
</evidence>
<dbReference type="GO" id="GO:0005829">
    <property type="term" value="C:cytosol"/>
    <property type="evidence" value="ECO:0007669"/>
    <property type="project" value="InterPro"/>
</dbReference>
<dbReference type="WBParaSite" id="HCON_00060850-00001">
    <property type="protein sequence ID" value="HCON_00060850-00001"/>
    <property type="gene ID" value="HCON_00060850"/>
</dbReference>
<name>A0A7I4Y6V0_HAECO</name>
<comment type="function">
    <text evidence="1 16">Catalyzes the ATP dependent decarboxylation of (R)-5-diphosphomevalonate to form isopentenyl diphosphate (IPP). Functions in the mevalonate (MVA) pathway leading to isopentenyl diphosphate (IPP), a key precursor for the biosynthesis of isoprenoids and sterol synthesis.</text>
</comment>
<organism evidence="19 20">
    <name type="scientific">Haemonchus contortus</name>
    <name type="common">Barber pole worm</name>
    <dbReference type="NCBI Taxonomy" id="6289"/>
    <lineage>
        <taxon>Eukaryota</taxon>
        <taxon>Metazoa</taxon>
        <taxon>Ecdysozoa</taxon>
        <taxon>Nematoda</taxon>
        <taxon>Chromadorea</taxon>
        <taxon>Rhabditida</taxon>
        <taxon>Rhabditina</taxon>
        <taxon>Rhabditomorpha</taxon>
        <taxon>Strongyloidea</taxon>
        <taxon>Trichostrongylidae</taxon>
        <taxon>Haemonchus</taxon>
    </lineage>
</organism>
<dbReference type="AlphaFoldDB" id="A0A7I4Y6V0"/>
<dbReference type="Pfam" id="PF22700">
    <property type="entry name" value="MVD-like_N"/>
    <property type="match status" value="1"/>
</dbReference>
<keyword evidence="9 16" id="KW-0756">Sterol biosynthesis</keyword>
<evidence type="ECO:0000256" key="13">
    <source>
        <dbReference type="ARBA" id="ARBA00023239"/>
    </source>
</evidence>
<dbReference type="Pfam" id="PF18376">
    <property type="entry name" value="MDD_C"/>
    <property type="match status" value="1"/>
</dbReference>
<keyword evidence="19" id="KW-1185">Reference proteome</keyword>
<evidence type="ECO:0000256" key="11">
    <source>
        <dbReference type="ARBA" id="ARBA00023166"/>
    </source>
</evidence>
<keyword evidence="6 15" id="KW-0547">Nucleotide-binding</keyword>
<keyword evidence="13 15" id="KW-0456">Lyase</keyword>
<dbReference type="OMA" id="LTLHAMM"/>
<keyword evidence="16" id="KW-0152">Cholesterol biosynthesis</keyword>
<evidence type="ECO:0000259" key="17">
    <source>
        <dbReference type="Pfam" id="PF18376"/>
    </source>
</evidence>
<keyword evidence="16" id="KW-0153">Cholesterol metabolism</keyword>
<dbReference type="GO" id="GO:0004163">
    <property type="term" value="F:diphosphomevalonate decarboxylase activity"/>
    <property type="evidence" value="ECO:0007669"/>
    <property type="project" value="UniProtKB-UniRule"/>
</dbReference>
<dbReference type="GO" id="GO:0005524">
    <property type="term" value="F:ATP binding"/>
    <property type="evidence" value="ECO:0007669"/>
    <property type="project" value="UniProtKB-UniRule"/>
</dbReference>
<dbReference type="InterPro" id="IPR053859">
    <property type="entry name" value="MVD-like_N"/>
</dbReference>
<keyword evidence="5 16" id="KW-0444">Lipid biosynthesis</keyword>
<dbReference type="Gene3D" id="3.30.70.890">
    <property type="entry name" value="GHMP kinase, C-terminal domain"/>
    <property type="match status" value="1"/>
</dbReference>
<dbReference type="UniPathway" id="UPA00063"/>
<accession>A0A7I4Y6V0</accession>
<evidence type="ECO:0000256" key="1">
    <source>
        <dbReference type="ARBA" id="ARBA00003812"/>
    </source>
</evidence>
<keyword evidence="10 15" id="KW-0443">Lipid metabolism</keyword>
<dbReference type="InterPro" id="IPR005935">
    <property type="entry name" value="Mev_decarb"/>
</dbReference>
<sequence>MVSMDYDRTIEVEVPINIALIKYWGKKDEDLIIPINNSLSLNVDALYARTRVRCSSSFQSDSVTINDVEVNLEAKKNHRFRKCLNCARALIRQRALTGGAQPGATSDDYKFQISSTTNFPVGAGLASSAAGFAAIAFAIGSLFDFSLEDISVLARRGSGSACRSVFGGLVEWEAGCDPSGADCFAKQRLPETTWPELRAVVLVLDESEKEVGSSEGMRRSVQTSEFMQYRANVVVPERIKRLIHAYESQDFPEFGRIVMSDSNQLHSVCMDTFPPLKYMSEASWQVIRAVNEFNAGSSGIRAAYTFDAGPNACVFMEQKDVAQFIEHLNRHFVIDGEIVARFSQAAGDLNEKAVPRASSAIRNIIISTVGSPPRIVE</sequence>
<dbReference type="SUPFAM" id="SSF54211">
    <property type="entry name" value="Ribosomal protein S5 domain 2-like"/>
    <property type="match status" value="1"/>
</dbReference>
<feature type="domain" description="Diphosphomevalonate decarboxylase-like N-terminal" evidence="18">
    <location>
        <begin position="15"/>
        <end position="185"/>
    </location>
</feature>